<dbReference type="GO" id="GO:0043175">
    <property type="term" value="F:RNA polymerase core enzyme binding"/>
    <property type="evidence" value="ECO:0007669"/>
    <property type="project" value="UniProtKB-UniRule"/>
</dbReference>
<comment type="subcellular location">
    <subcellularLocation>
        <location evidence="1 13">Nucleus</location>
    </subcellularLocation>
</comment>
<evidence type="ECO:0000313" key="17">
    <source>
        <dbReference type="Proteomes" id="UP001221898"/>
    </source>
</evidence>
<dbReference type="Pfam" id="PF04181">
    <property type="entry name" value="RPAP2_Rtr1"/>
    <property type="match status" value="1"/>
</dbReference>
<dbReference type="InterPro" id="IPR038534">
    <property type="entry name" value="Rtr1/RPAP2_sf"/>
</dbReference>
<evidence type="ECO:0000256" key="14">
    <source>
        <dbReference type="SAM" id="MobiDB-lite"/>
    </source>
</evidence>
<dbReference type="InterPro" id="IPR039693">
    <property type="entry name" value="Rtr1/RPAP2"/>
</dbReference>
<evidence type="ECO:0000256" key="2">
    <source>
        <dbReference type="ARBA" id="ARBA00005676"/>
    </source>
</evidence>
<dbReference type="Gene3D" id="1.25.40.820">
    <property type="match status" value="1"/>
</dbReference>
<dbReference type="GO" id="GO:0005737">
    <property type="term" value="C:cytoplasm"/>
    <property type="evidence" value="ECO:0007669"/>
    <property type="project" value="TreeGrafter"/>
</dbReference>
<evidence type="ECO:0000256" key="6">
    <source>
        <dbReference type="ARBA" id="ARBA00022833"/>
    </source>
</evidence>
<evidence type="ECO:0000259" key="15">
    <source>
        <dbReference type="PROSITE" id="PS51479"/>
    </source>
</evidence>
<keyword evidence="17" id="KW-1185">Reference proteome</keyword>
<dbReference type="EMBL" id="JAINUG010000044">
    <property type="protein sequence ID" value="KAJ8406315.1"/>
    <property type="molecule type" value="Genomic_DNA"/>
</dbReference>
<evidence type="ECO:0000256" key="1">
    <source>
        <dbReference type="ARBA" id="ARBA00004123"/>
    </source>
</evidence>
<evidence type="ECO:0000256" key="13">
    <source>
        <dbReference type="RuleBase" id="RU367080"/>
    </source>
</evidence>
<dbReference type="EC" id="3.1.3.16" evidence="13"/>
<sequence length="466" mass="53237">MEEGKKRPPRSVKTVSFAGVKTLKAQTDLETAKRREALEETLRQKLDFEQKTLSIVERLLEDKVADDFLIDCARFITPTNYKDTIEERFILKRCGYPVCPNKLGNVPKQQYRISTKTNKVYDITERKCFCSNFCYKASKHFEVQISKTPLWSREDERPPDVKLLKNGERGISGEEVKILDRRISELEIENPESLEPVTSKDPSDSGSESSDPEQDFVSSLVTGGGGKDPTLAVRASLLEGLSRTVREWRTEDTLVFLYGHGHRPRGEDEEEEELDEDDLEESVERPAPSARSGGGRVRPSAPAPDYHTLRRETELINLRVQEFYRGVSVPPEEENTEDTSGTDLALPLVDSHAQHSIQKRIVSEKLNRSLRDIVGHLRLAMNDISADLNNLLRTFRFTNLNIIHNHQEWTLIAVVLLSVLSEVTPVLRESLERPYSVEYISTLMRELWLKDQDLQSLVQFFRGQAN</sequence>
<comment type="function">
    <text evidence="9">Protein phosphatase that displays CTD phosphatase activity and regulates transcription of snRNA genes. Recognizes and binds phosphorylated 'Ser-7' of the C-terminal heptapeptide repeat domain (CTD) of the largest RNA polymerase II subunit POLR2A, and mediates dephosphorylation of 'Ser-5' of the CTD, thereby promoting transcription of snRNA genes. Downstream of EIF2AK3/PERK, dephosphorylates ERN1, a sensor for the endoplasmic reticulum unfolded protein response (UPR), to abort failed ER-stress adaptation and trigger apoptosis.</text>
</comment>
<feature type="compositionally biased region" description="Acidic residues" evidence="14">
    <location>
        <begin position="267"/>
        <end position="281"/>
    </location>
</feature>
<reference evidence="16" key="1">
    <citation type="journal article" date="2023" name="Science">
        <title>Genome structures resolve the early diversification of teleost fishes.</title>
        <authorList>
            <person name="Parey E."/>
            <person name="Louis A."/>
            <person name="Montfort J."/>
            <person name="Bouchez O."/>
            <person name="Roques C."/>
            <person name="Iampietro C."/>
            <person name="Lluch J."/>
            <person name="Castinel A."/>
            <person name="Donnadieu C."/>
            <person name="Desvignes T."/>
            <person name="Floi Bucao C."/>
            <person name="Jouanno E."/>
            <person name="Wen M."/>
            <person name="Mejri S."/>
            <person name="Dirks R."/>
            <person name="Jansen H."/>
            <person name="Henkel C."/>
            <person name="Chen W.J."/>
            <person name="Zahm M."/>
            <person name="Cabau C."/>
            <person name="Klopp C."/>
            <person name="Thompson A.W."/>
            <person name="Robinson-Rechavi M."/>
            <person name="Braasch I."/>
            <person name="Lecointre G."/>
            <person name="Bobe J."/>
            <person name="Postlethwait J.H."/>
            <person name="Berthelot C."/>
            <person name="Roest Crollius H."/>
            <person name="Guiguen Y."/>
        </authorList>
    </citation>
    <scope>NUCLEOTIDE SEQUENCE</scope>
    <source>
        <strain evidence="16">NC1722</strain>
    </source>
</reference>
<accession>A0AAD7SPK8</accession>
<name>A0AAD7SPK8_9TELE</name>
<dbReference type="PROSITE" id="PS51479">
    <property type="entry name" value="ZF_RTR1"/>
    <property type="match status" value="1"/>
</dbReference>
<dbReference type="InterPro" id="IPR007308">
    <property type="entry name" value="Rtr1/RPAP2_dom"/>
</dbReference>
<evidence type="ECO:0000256" key="10">
    <source>
        <dbReference type="ARBA" id="ARBA00047761"/>
    </source>
</evidence>
<comment type="catalytic activity">
    <reaction evidence="10 13">
        <text>O-phospho-L-seryl-[protein] + H2O = L-seryl-[protein] + phosphate</text>
        <dbReference type="Rhea" id="RHEA:20629"/>
        <dbReference type="Rhea" id="RHEA-COMP:9863"/>
        <dbReference type="Rhea" id="RHEA-COMP:11604"/>
        <dbReference type="ChEBI" id="CHEBI:15377"/>
        <dbReference type="ChEBI" id="CHEBI:29999"/>
        <dbReference type="ChEBI" id="CHEBI:43474"/>
        <dbReference type="ChEBI" id="CHEBI:83421"/>
        <dbReference type="EC" id="3.1.3.16"/>
    </reaction>
</comment>
<comment type="caution">
    <text evidence="16">The sequence shown here is derived from an EMBL/GenBank/DDBJ whole genome shotgun (WGS) entry which is preliminary data.</text>
</comment>
<evidence type="ECO:0000256" key="9">
    <source>
        <dbReference type="ARBA" id="ARBA00045547"/>
    </source>
</evidence>
<evidence type="ECO:0000256" key="12">
    <source>
        <dbReference type="PROSITE-ProRule" id="PRU00812"/>
    </source>
</evidence>
<feature type="region of interest" description="Disordered" evidence="14">
    <location>
        <begin position="260"/>
        <end position="310"/>
    </location>
</feature>
<keyword evidence="8 13" id="KW-0539">Nucleus</keyword>
<dbReference type="PANTHER" id="PTHR14732">
    <property type="entry name" value="RNA POLYMERASE II SUBUNIT B1 CTD PHOSPHATASE RPAP2-RELATED"/>
    <property type="match status" value="1"/>
</dbReference>
<evidence type="ECO:0000256" key="11">
    <source>
        <dbReference type="ARBA" id="ARBA00048336"/>
    </source>
</evidence>
<evidence type="ECO:0000256" key="5">
    <source>
        <dbReference type="ARBA" id="ARBA00022801"/>
    </source>
</evidence>
<dbReference type="AlphaFoldDB" id="A0AAD7SPK8"/>
<keyword evidence="7 13" id="KW-0904">Protein phosphatase</keyword>
<keyword evidence="3 13" id="KW-0479">Metal-binding</keyword>
<protein>
    <recommendedName>
        <fullName evidence="13">RNA polymerase II subunit B1 CTD phosphatase RPAP2 homolog</fullName>
        <ecNumber evidence="13">3.1.3.16</ecNumber>
    </recommendedName>
</protein>
<dbReference type="GO" id="GO:0008270">
    <property type="term" value="F:zinc ion binding"/>
    <property type="evidence" value="ECO:0007669"/>
    <property type="project" value="UniProtKB-KW"/>
</dbReference>
<comment type="catalytic activity">
    <reaction evidence="11 13">
        <text>O-phospho-L-threonyl-[protein] + H2O = L-threonyl-[protein] + phosphate</text>
        <dbReference type="Rhea" id="RHEA:47004"/>
        <dbReference type="Rhea" id="RHEA-COMP:11060"/>
        <dbReference type="Rhea" id="RHEA-COMP:11605"/>
        <dbReference type="ChEBI" id="CHEBI:15377"/>
        <dbReference type="ChEBI" id="CHEBI:30013"/>
        <dbReference type="ChEBI" id="CHEBI:43474"/>
        <dbReference type="ChEBI" id="CHEBI:61977"/>
        <dbReference type="EC" id="3.1.3.16"/>
    </reaction>
</comment>
<dbReference type="PANTHER" id="PTHR14732:SF0">
    <property type="entry name" value="RNA POLYMERASE II SUBUNIT B1 CTD PHOSPHATASE RPAP2-RELATED"/>
    <property type="match status" value="1"/>
</dbReference>
<feature type="region of interest" description="Disordered" evidence="14">
    <location>
        <begin position="188"/>
        <end position="228"/>
    </location>
</feature>
<dbReference type="GO" id="GO:0008420">
    <property type="term" value="F:RNA polymerase II CTD heptapeptide repeat phosphatase activity"/>
    <property type="evidence" value="ECO:0007669"/>
    <property type="project" value="UniProtKB-UniRule"/>
</dbReference>
<evidence type="ECO:0000256" key="3">
    <source>
        <dbReference type="ARBA" id="ARBA00022723"/>
    </source>
</evidence>
<evidence type="ECO:0000256" key="4">
    <source>
        <dbReference type="ARBA" id="ARBA00022771"/>
    </source>
</evidence>
<keyword evidence="6 13" id="KW-0862">Zinc</keyword>
<dbReference type="GO" id="GO:0005634">
    <property type="term" value="C:nucleus"/>
    <property type="evidence" value="ECO:0007669"/>
    <property type="project" value="UniProtKB-SubCell"/>
</dbReference>
<keyword evidence="4 13" id="KW-0863">Zinc-finger</keyword>
<organism evidence="16 17">
    <name type="scientific">Aldrovandia affinis</name>
    <dbReference type="NCBI Taxonomy" id="143900"/>
    <lineage>
        <taxon>Eukaryota</taxon>
        <taxon>Metazoa</taxon>
        <taxon>Chordata</taxon>
        <taxon>Craniata</taxon>
        <taxon>Vertebrata</taxon>
        <taxon>Euteleostomi</taxon>
        <taxon>Actinopterygii</taxon>
        <taxon>Neopterygii</taxon>
        <taxon>Teleostei</taxon>
        <taxon>Notacanthiformes</taxon>
        <taxon>Halosauridae</taxon>
        <taxon>Aldrovandia</taxon>
    </lineage>
</organism>
<evidence type="ECO:0000313" key="16">
    <source>
        <dbReference type="EMBL" id="KAJ8406315.1"/>
    </source>
</evidence>
<proteinExistence type="inferred from homology"/>
<keyword evidence="5 13" id="KW-0378">Hydrolase</keyword>
<comment type="similarity">
    <text evidence="2 12 13">Belongs to the RPAP2 family.</text>
</comment>
<evidence type="ECO:0000256" key="8">
    <source>
        <dbReference type="ARBA" id="ARBA00023242"/>
    </source>
</evidence>
<gene>
    <name evidence="16" type="ORF">AAFF_G00305460</name>
</gene>
<dbReference type="Proteomes" id="UP001221898">
    <property type="component" value="Unassembled WGS sequence"/>
</dbReference>
<comment type="subunit">
    <text evidence="13">Associates with the RNA polymerase II complex.</text>
</comment>
<evidence type="ECO:0000256" key="7">
    <source>
        <dbReference type="ARBA" id="ARBA00022912"/>
    </source>
</evidence>
<feature type="domain" description="RTR1-type" evidence="15">
    <location>
        <begin position="71"/>
        <end position="154"/>
    </location>
</feature>